<dbReference type="SUPFAM" id="SSF103473">
    <property type="entry name" value="MFS general substrate transporter"/>
    <property type="match status" value="1"/>
</dbReference>
<evidence type="ECO:0000256" key="3">
    <source>
        <dbReference type="ARBA" id="ARBA00022475"/>
    </source>
</evidence>
<dbReference type="Proteomes" id="UP000290365">
    <property type="component" value="Chromosome"/>
</dbReference>
<feature type="transmembrane region" description="Helical" evidence="7">
    <location>
        <begin position="105"/>
        <end position="128"/>
    </location>
</feature>
<dbReference type="PROSITE" id="PS50850">
    <property type="entry name" value="MFS"/>
    <property type="match status" value="1"/>
</dbReference>
<comment type="subcellular location">
    <subcellularLocation>
        <location evidence="1">Cell membrane</location>
        <topology evidence="1">Multi-pass membrane protein</topology>
    </subcellularLocation>
</comment>
<dbReference type="PANTHER" id="PTHR43266:SF2">
    <property type="entry name" value="MAJOR FACILITATOR SUPERFAMILY (MFS) PROFILE DOMAIN-CONTAINING PROTEIN"/>
    <property type="match status" value="1"/>
</dbReference>
<dbReference type="Gene3D" id="1.20.1250.20">
    <property type="entry name" value="MFS general substrate transporter like domains"/>
    <property type="match status" value="1"/>
</dbReference>
<dbReference type="KEGG" id="kbs:EPA93_15895"/>
<dbReference type="RefSeq" id="WP_129888452.1">
    <property type="nucleotide sequence ID" value="NZ_CP035758.1"/>
</dbReference>
<keyword evidence="3" id="KW-1003">Cell membrane</keyword>
<feature type="transmembrane region" description="Helical" evidence="7">
    <location>
        <begin position="46"/>
        <end position="67"/>
    </location>
</feature>
<keyword evidence="5 7" id="KW-1133">Transmembrane helix</keyword>
<protein>
    <submittedName>
        <fullName evidence="9">MFS transporter</fullName>
    </submittedName>
</protein>
<evidence type="ECO:0000256" key="1">
    <source>
        <dbReference type="ARBA" id="ARBA00004651"/>
    </source>
</evidence>
<feature type="transmembrane region" description="Helical" evidence="7">
    <location>
        <begin position="399"/>
        <end position="423"/>
    </location>
</feature>
<dbReference type="Pfam" id="PF07690">
    <property type="entry name" value="MFS_1"/>
    <property type="match status" value="1"/>
</dbReference>
<feature type="transmembrane region" description="Helical" evidence="7">
    <location>
        <begin position="287"/>
        <end position="307"/>
    </location>
</feature>
<dbReference type="AlphaFoldDB" id="A0A4P6JQ12"/>
<evidence type="ECO:0000256" key="5">
    <source>
        <dbReference type="ARBA" id="ARBA00022989"/>
    </source>
</evidence>
<feature type="transmembrane region" description="Helical" evidence="7">
    <location>
        <begin position="214"/>
        <end position="237"/>
    </location>
</feature>
<feature type="transmembrane region" description="Helical" evidence="7">
    <location>
        <begin position="149"/>
        <end position="168"/>
    </location>
</feature>
<name>A0A4P6JQ12_KTERU</name>
<feature type="domain" description="Major facilitator superfamily (MFS) profile" evidence="8">
    <location>
        <begin position="1"/>
        <end position="427"/>
    </location>
</feature>
<keyword evidence="4 7" id="KW-0812">Transmembrane</keyword>
<evidence type="ECO:0000256" key="2">
    <source>
        <dbReference type="ARBA" id="ARBA00022448"/>
    </source>
</evidence>
<dbReference type="EMBL" id="CP035758">
    <property type="protein sequence ID" value="QBD77395.1"/>
    <property type="molecule type" value="Genomic_DNA"/>
</dbReference>
<feature type="transmembrane region" description="Helical" evidence="7">
    <location>
        <begin position="257"/>
        <end position="280"/>
    </location>
</feature>
<feature type="transmembrane region" description="Helical" evidence="7">
    <location>
        <begin position="174"/>
        <end position="193"/>
    </location>
</feature>
<evidence type="ECO:0000313" key="9">
    <source>
        <dbReference type="EMBL" id="QBD77395.1"/>
    </source>
</evidence>
<evidence type="ECO:0000256" key="4">
    <source>
        <dbReference type="ARBA" id="ARBA00022692"/>
    </source>
</evidence>
<dbReference type="InterPro" id="IPR020846">
    <property type="entry name" value="MFS_dom"/>
</dbReference>
<keyword evidence="10" id="KW-1185">Reference proteome</keyword>
<keyword evidence="2" id="KW-0813">Transport</keyword>
<sequence>MSKASSSHTWYRPFALAMFASMLSISGTLMTQFAVITWAWQTTGSTIASGLITVTSFSAVVGVSLFSGALVDRWNRKKAIIVTDIIGGITTGLILLLHQANQLQIWHLAILGLVLGTLEAFQFPAYMASITMMVEPEQRSRANGMFETAWNLAEIISAALGGILLALIGLDGVLLIDLASFAVIVLAISLIHIPQPESTGEVPGSLLLDVVAGFRYLLVRPSVLLTVLLFTSINVAYGTYQGVFRPMVLVFTHNSEQILGFALAAVSIGNLIGGIFATIWKGPKKRIPIILLSWSVMSSFGFVLAGLGRSLPLWLVGRFMAGVLNMIAVTLSSAIWQDNVDEHVQGRVFGIIRLISQGTVPISAFLATFLVQIVIGPAMQPGQGLANLVGGLFGTGDGASMSLAMVSTGLIFGVLLPLVGFLIPAIRNLDSQGSDGHQDAQSTGDMTHLEAGSFSHE</sequence>
<evidence type="ECO:0000256" key="6">
    <source>
        <dbReference type="ARBA" id="ARBA00023136"/>
    </source>
</evidence>
<dbReference type="InterPro" id="IPR011701">
    <property type="entry name" value="MFS"/>
</dbReference>
<reference evidence="9 10" key="1">
    <citation type="submission" date="2019-01" db="EMBL/GenBank/DDBJ databases">
        <title>Ktedonosporobacter rubrisoli SCAWS-G2.</title>
        <authorList>
            <person name="Huang Y."/>
            <person name="Yan B."/>
        </authorList>
    </citation>
    <scope>NUCLEOTIDE SEQUENCE [LARGE SCALE GENOMIC DNA]</scope>
    <source>
        <strain evidence="9 10">SCAWS-G2</strain>
    </source>
</reference>
<dbReference type="GO" id="GO:0005886">
    <property type="term" value="C:plasma membrane"/>
    <property type="evidence" value="ECO:0007669"/>
    <property type="project" value="UniProtKB-SubCell"/>
</dbReference>
<organism evidence="9 10">
    <name type="scientific">Ktedonosporobacter rubrisoli</name>
    <dbReference type="NCBI Taxonomy" id="2509675"/>
    <lineage>
        <taxon>Bacteria</taxon>
        <taxon>Bacillati</taxon>
        <taxon>Chloroflexota</taxon>
        <taxon>Ktedonobacteria</taxon>
        <taxon>Ktedonobacterales</taxon>
        <taxon>Ktedonosporobacteraceae</taxon>
        <taxon>Ktedonosporobacter</taxon>
    </lineage>
</organism>
<proteinExistence type="predicted"/>
<feature type="transmembrane region" description="Helical" evidence="7">
    <location>
        <begin position="12"/>
        <end position="40"/>
    </location>
</feature>
<evidence type="ECO:0000259" key="8">
    <source>
        <dbReference type="PROSITE" id="PS50850"/>
    </source>
</evidence>
<dbReference type="GO" id="GO:0022857">
    <property type="term" value="F:transmembrane transporter activity"/>
    <property type="evidence" value="ECO:0007669"/>
    <property type="project" value="InterPro"/>
</dbReference>
<evidence type="ECO:0000313" key="10">
    <source>
        <dbReference type="Proteomes" id="UP000290365"/>
    </source>
</evidence>
<feature type="transmembrane region" description="Helical" evidence="7">
    <location>
        <begin position="358"/>
        <end position="379"/>
    </location>
</feature>
<accession>A0A4P6JQ12</accession>
<dbReference type="OrthoDB" id="9775268at2"/>
<dbReference type="PANTHER" id="PTHR43266">
    <property type="entry name" value="MACROLIDE-EFFLUX PROTEIN"/>
    <property type="match status" value="1"/>
</dbReference>
<gene>
    <name evidence="9" type="ORF">EPA93_15895</name>
</gene>
<dbReference type="CDD" id="cd06173">
    <property type="entry name" value="MFS_MefA_like"/>
    <property type="match status" value="1"/>
</dbReference>
<feature type="transmembrane region" description="Helical" evidence="7">
    <location>
        <begin position="313"/>
        <end position="337"/>
    </location>
</feature>
<feature type="transmembrane region" description="Helical" evidence="7">
    <location>
        <begin position="79"/>
        <end position="99"/>
    </location>
</feature>
<dbReference type="InterPro" id="IPR036259">
    <property type="entry name" value="MFS_trans_sf"/>
</dbReference>
<keyword evidence="6 7" id="KW-0472">Membrane</keyword>
<evidence type="ECO:0000256" key="7">
    <source>
        <dbReference type="SAM" id="Phobius"/>
    </source>
</evidence>